<dbReference type="PANTHER" id="PTHR48012:SF10">
    <property type="entry name" value="FI20177P1"/>
    <property type="match status" value="1"/>
</dbReference>
<evidence type="ECO:0000256" key="1">
    <source>
        <dbReference type="ARBA" id="ARBA00008874"/>
    </source>
</evidence>
<feature type="region of interest" description="Disordered" evidence="11">
    <location>
        <begin position="859"/>
        <end position="940"/>
    </location>
</feature>
<dbReference type="Gene3D" id="1.10.510.10">
    <property type="entry name" value="Transferase(Phosphotransferase) domain 1"/>
    <property type="match status" value="1"/>
</dbReference>
<dbReference type="GO" id="GO:0005524">
    <property type="term" value="F:ATP binding"/>
    <property type="evidence" value="ECO:0007669"/>
    <property type="project" value="UniProtKB-UniRule"/>
</dbReference>
<dbReference type="InterPro" id="IPR000719">
    <property type="entry name" value="Prot_kinase_dom"/>
</dbReference>
<feature type="compositionally biased region" description="Polar residues" evidence="11">
    <location>
        <begin position="342"/>
        <end position="351"/>
    </location>
</feature>
<keyword evidence="3" id="KW-0723">Serine/threonine-protein kinase</keyword>
<keyword evidence="5 10" id="KW-0547">Nucleotide-binding</keyword>
<dbReference type="EC" id="2.7.11.1" evidence="2"/>
<dbReference type="GO" id="GO:0004674">
    <property type="term" value="F:protein serine/threonine kinase activity"/>
    <property type="evidence" value="ECO:0007669"/>
    <property type="project" value="UniProtKB-KW"/>
</dbReference>
<comment type="catalytic activity">
    <reaction evidence="9">
        <text>L-seryl-[protein] + ATP = O-phospho-L-seryl-[protein] + ADP + H(+)</text>
        <dbReference type="Rhea" id="RHEA:17989"/>
        <dbReference type="Rhea" id="RHEA-COMP:9863"/>
        <dbReference type="Rhea" id="RHEA-COMP:11604"/>
        <dbReference type="ChEBI" id="CHEBI:15378"/>
        <dbReference type="ChEBI" id="CHEBI:29999"/>
        <dbReference type="ChEBI" id="CHEBI:30616"/>
        <dbReference type="ChEBI" id="CHEBI:83421"/>
        <dbReference type="ChEBI" id="CHEBI:456216"/>
        <dbReference type="EC" id="2.7.11.1"/>
    </reaction>
</comment>
<dbReference type="PROSITE" id="PS00108">
    <property type="entry name" value="PROTEIN_KINASE_ST"/>
    <property type="match status" value="1"/>
</dbReference>
<dbReference type="SUPFAM" id="SSF56112">
    <property type="entry name" value="Protein kinase-like (PK-like)"/>
    <property type="match status" value="1"/>
</dbReference>
<feature type="region of interest" description="Disordered" evidence="11">
    <location>
        <begin position="1281"/>
        <end position="1381"/>
    </location>
</feature>
<keyword evidence="7 10" id="KW-0067">ATP-binding</keyword>
<feature type="compositionally biased region" description="Polar residues" evidence="11">
    <location>
        <begin position="1292"/>
        <end position="1316"/>
    </location>
</feature>
<feature type="region of interest" description="Disordered" evidence="11">
    <location>
        <begin position="469"/>
        <end position="493"/>
    </location>
</feature>
<keyword evidence="4" id="KW-0808">Transferase</keyword>
<proteinExistence type="inferred from homology"/>
<protein>
    <recommendedName>
        <fullName evidence="2">non-specific serine/threonine protein kinase</fullName>
        <ecNumber evidence="2">2.7.11.1</ecNumber>
    </recommendedName>
</protein>
<evidence type="ECO:0000256" key="3">
    <source>
        <dbReference type="ARBA" id="ARBA00022527"/>
    </source>
</evidence>
<feature type="compositionally biased region" description="Polar residues" evidence="11">
    <location>
        <begin position="862"/>
        <end position="892"/>
    </location>
</feature>
<evidence type="ECO:0000256" key="4">
    <source>
        <dbReference type="ARBA" id="ARBA00022679"/>
    </source>
</evidence>
<feature type="compositionally biased region" description="Polar residues" evidence="11">
    <location>
        <begin position="577"/>
        <end position="588"/>
    </location>
</feature>
<comment type="similarity">
    <text evidence="1">Belongs to the protein kinase superfamily. STE Ser/Thr protein kinase family. STE20 subfamily.</text>
</comment>
<dbReference type="STRING" id="278944.A0A4Z1HY82"/>
<dbReference type="Pfam" id="PF00069">
    <property type="entry name" value="Pkinase"/>
    <property type="match status" value="1"/>
</dbReference>
<feature type="region of interest" description="Disordered" evidence="11">
    <location>
        <begin position="416"/>
        <end position="449"/>
    </location>
</feature>
<dbReference type="InterPro" id="IPR008271">
    <property type="entry name" value="Ser/Thr_kinase_AS"/>
</dbReference>
<feature type="compositionally biased region" description="Basic and acidic residues" evidence="11">
    <location>
        <begin position="1094"/>
        <end position="1108"/>
    </location>
</feature>
<feature type="compositionally biased region" description="Basic and acidic residues" evidence="11">
    <location>
        <begin position="1"/>
        <end position="11"/>
    </location>
</feature>
<evidence type="ECO:0000256" key="6">
    <source>
        <dbReference type="ARBA" id="ARBA00022777"/>
    </source>
</evidence>
<feature type="compositionally biased region" description="Polar residues" evidence="11">
    <location>
        <begin position="1350"/>
        <end position="1366"/>
    </location>
</feature>
<name>A0A4Z1HY82_9HELO</name>
<feature type="compositionally biased region" description="Polar residues" evidence="11">
    <location>
        <begin position="1324"/>
        <end position="1333"/>
    </location>
</feature>
<feature type="region of interest" description="Disordered" evidence="11">
    <location>
        <begin position="342"/>
        <end position="372"/>
    </location>
</feature>
<reference evidence="13 14" key="1">
    <citation type="submission" date="2017-12" db="EMBL/GenBank/DDBJ databases">
        <title>Comparative genomics of Botrytis spp.</title>
        <authorList>
            <person name="Valero-Jimenez C.A."/>
            <person name="Tapia P."/>
            <person name="Veloso J."/>
            <person name="Silva-Moreno E."/>
            <person name="Staats M."/>
            <person name="Valdes J.H."/>
            <person name="Van Kan J.A.L."/>
        </authorList>
    </citation>
    <scope>NUCLEOTIDE SEQUENCE [LARGE SCALE GENOMIC DNA]</scope>
    <source>
        <strain evidence="13 14">MUCL2120</strain>
    </source>
</reference>
<evidence type="ECO:0000256" key="8">
    <source>
        <dbReference type="ARBA" id="ARBA00047899"/>
    </source>
</evidence>
<keyword evidence="14" id="KW-1185">Reference proteome</keyword>
<evidence type="ECO:0000313" key="14">
    <source>
        <dbReference type="Proteomes" id="UP000297452"/>
    </source>
</evidence>
<feature type="region of interest" description="Disordered" evidence="11">
    <location>
        <begin position="86"/>
        <end position="106"/>
    </location>
</feature>
<dbReference type="PROSITE" id="PS50011">
    <property type="entry name" value="PROTEIN_KINASE_DOM"/>
    <property type="match status" value="1"/>
</dbReference>
<feature type="binding site" evidence="10">
    <location>
        <position position="1475"/>
    </location>
    <ligand>
        <name>ATP</name>
        <dbReference type="ChEBI" id="CHEBI:30616"/>
    </ligand>
</feature>
<evidence type="ECO:0000256" key="9">
    <source>
        <dbReference type="ARBA" id="ARBA00048679"/>
    </source>
</evidence>
<sequence>MAPRRPIERKPSLARRSQIRHSCYGRGAIGASTSNPRSSASKRETNEDEIANVSEANSSTTTIASTIKALSLKSTRSKASTVVSLESSSVSGTTIEGSSGPTREEKAARKKAVKAAWKENKNADPNFAYLPKGLNNKIRNKDPLKAKLKRLFKPKKKIIHKPIDRSQPVATPKLRYRTDQSTPAPERYIPPIAPARKVNGNIELNKAGASLGGEFQVLAQTQKERDKHVEQAQLQHELRKATEQRLRLEGREQVNDPKIGRAPPIARRALIEPAFSKQTRKNRSELIPIGVNEPPTLTEKVSPGILPAEWTQPYIQNDSEKSTQNPHQLNDSAQISLENLTGQTTPCSSTEILPYKPCSRSNLSSSKRPYRKQSVTFNESVTQFIIPETVDDTSEITEIASDENIRNIALTGTVVDHNRPLEPQVDPTKSWSPAGDNSGERSKRSGIHTEDEFQELLIAGLREEGNPTFKEKGVASQGNCTISQRGGNRATESSRNIVQVHSGISKTLDDTSKALSEDRVEKESLGDRNSRVNGFLKHASSTPELRPASYDTITNFLLASNTPAPPIPPKSPLRKLSQPNLLPASNTSNALNTHNFIARNQSSLAKYRTELKQLTEAHDEKMEFLKKKKQEHRKKYGDLKNQDDPGGSTAKPQSKLRSRISNLFKSLERPAGATEEEGILDNVVTSFEYPGEDWVYDPLGLIAGQYIAPLDYHRCGYVTTPGFNHTLREEQEEDHIDTGALSITPEQVTPQEEHDPNSVTSTSGGYTSDSRSESEDTPKNDVQKSTSRPYYEALTPLQRSDYNYSYTEPTPEFLAIESDEAAEKRRQREIEASVRANKAVLLAHEAVLRDFDNSPLAAGFHSTRNPSSGSSTTDDATNGANTSSHVTTNAPPLTQEERRSNLPKFQGKESTASKGAKKPEIQERPNYLLSRGYSSEPLTQEPENLLPTARTLQQSPPNNHFVVVSELRKSRVSFGFKGQNSFIHSPQISKITEAQNSSETARRSSKQFTTPQLAETGINRHSRRVSSASSIGRHSIEEESDKWINCDTLAENAAEDSALEDSYRAYFQSSRSENFCQDPTLTDDAQVAANLERAQARREERREARKALQESLAYPAQSEEDQKREAEKEAEKQAKFERSLTLRRPDHNPVGTARLRYLLLSGRDRNSLEEQEFATLCMTRYPDGSLREEPRSEEFQAIESEISIPLSSLNLRPDYNSDITTSNLSNSVTVRQLQAPASINPVKISHTLVAPDSVEHDRLRVDRIQSDRNISIGSPVSRGAGIFGFNPPIDAPQQNSTAQATQNWSQDNSSTIQEPLTDSRPRQIFSSSRQITPTPRDLPKRLVSKAYIPRNSSQISADRQGNSSASRLPVPETNVEPGSASIPPSQLSFLDVSLVALGAHFAEMDKLQVRNSGPVSVKTKAIEDARLMQASVIEAATKSGKEPPKYLLMELIGKGSFGRVYKGKDMVSAAIVAVKIIDIEESDTINPKNANSYAEFLKEITALKTLSENKARNINHVIEALPVGQAMWMITEYCGGGSVATLMKPTAPGGLQEKWIIPILREVAEAIKWVHEAGIIHRDIKCANVLITEEGAVQLCDFGVAGTMETKVDKRSTVIGTPHWMAPELFDAVPSYGKEVDIWAFGCMAYEIATGLPPNAMSRLPFDRLGSLIKQHAPRL</sequence>
<dbReference type="SMART" id="SM00220">
    <property type="entry name" value="S_TKc"/>
    <property type="match status" value="1"/>
</dbReference>
<feature type="compositionally biased region" description="Basic and acidic residues" evidence="11">
    <location>
        <begin position="1120"/>
        <end position="1147"/>
    </location>
</feature>
<evidence type="ECO:0000256" key="7">
    <source>
        <dbReference type="ARBA" id="ARBA00022840"/>
    </source>
</evidence>
<dbReference type="PANTHER" id="PTHR48012">
    <property type="entry name" value="STERILE20-LIKE KINASE, ISOFORM B-RELATED"/>
    <property type="match status" value="1"/>
</dbReference>
<feature type="compositionally biased region" description="Polar residues" evidence="11">
    <location>
        <begin position="757"/>
        <end position="769"/>
    </location>
</feature>
<feature type="region of interest" description="Disordered" evidence="11">
    <location>
        <begin position="1"/>
        <end position="58"/>
    </location>
</feature>
<feature type="compositionally biased region" description="Polar residues" evidence="11">
    <location>
        <begin position="476"/>
        <end position="493"/>
    </location>
</feature>
<feature type="region of interest" description="Disordered" evidence="11">
    <location>
        <begin position="628"/>
        <end position="657"/>
    </location>
</feature>
<evidence type="ECO:0000259" key="12">
    <source>
        <dbReference type="PROSITE" id="PS50011"/>
    </source>
</evidence>
<comment type="caution">
    <text evidence="13">The sequence shown here is derived from an EMBL/GenBank/DDBJ whole genome shotgun (WGS) entry which is preliminary data.</text>
</comment>
<dbReference type="Proteomes" id="UP000297452">
    <property type="component" value="Unassembled WGS sequence"/>
</dbReference>
<feature type="region of interest" description="Disordered" evidence="11">
    <location>
        <begin position="561"/>
        <end position="588"/>
    </location>
</feature>
<dbReference type="InterPro" id="IPR017441">
    <property type="entry name" value="Protein_kinase_ATP_BS"/>
</dbReference>
<evidence type="ECO:0000256" key="2">
    <source>
        <dbReference type="ARBA" id="ARBA00012513"/>
    </source>
</evidence>
<dbReference type="OrthoDB" id="248923at2759"/>
<organism evidence="13 14">
    <name type="scientific">Botryotinia narcissicola</name>
    <dbReference type="NCBI Taxonomy" id="278944"/>
    <lineage>
        <taxon>Eukaryota</taxon>
        <taxon>Fungi</taxon>
        <taxon>Dikarya</taxon>
        <taxon>Ascomycota</taxon>
        <taxon>Pezizomycotina</taxon>
        <taxon>Leotiomycetes</taxon>
        <taxon>Helotiales</taxon>
        <taxon>Sclerotiniaceae</taxon>
        <taxon>Botryotinia</taxon>
    </lineage>
</organism>
<feature type="domain" description="Protein kinase" evidence="12">
    <location>
        <begin position="1446"/>
        <end position="1676"/>
    </location>
</feature>
<evidence type="ECO:0000256" key="10">
    <source>
        <dbReference type="PROSITE-ProRule" id="PRU10141"/>
    </source>
</evidence>
<accession>A0A4Z1HY82</accession>
<evidence type="ECO:0000313" key="13">
    <source>
        <dbReference type="EMBL" id="TGO49727.1"/>
    </source>
</evidence>
<feature type="region of interest" description="Disordered" evidence="11">
    <location>
        <begin position="1094"/>
        <end position="1147"/>
    </location>
</feature>
<gene>
    <name evidence="13" type="ORF">BOTNAR_0419g00020</name>
</gene>
<feature type="compositionally biased region" description="Basic and acidic residues" evidence="11">
    <location>
        <begin position="438"/>
        <end position="449"/>
    </location>
</feature>
<dbReference type="InterPro" id="IPR050629">
    <property type="entry name" value="STE20/SPS1-PAK"/>
</dbReference>
<feature type="region of interest" description="Disordered" evidence="11">
    <location>
        <begin position="993"/>
        <end position="1034"/>
    </location>
</feature>
<keyword evidence="6" id="KW-0418">Kinase</keyword>
<feature type="compositionally biased region" description="Polar residues" evidence="11">
    <location>
        <begin position="359"/>
        <end position="372"/>
    </location>
</feature>
<dbReference type="GO" id="GO:0005737">
    <property type="term" value="C:cytoplasm"/>
    <property type="evidence" value="ECO:0007669"/>
    <property type="project" value="TreeGrafter"/>
</dbReference>
<dbReference type="EMBL" id="PQXJ01000419">
    <property type="protein sequence ID" value="TGO49727.1"/>
    <property type="molecule type" value="Genomic_DNA"/>
</dbReference>
<dbReference type="InterPro" id="IPR011009">
    <property type="entry name" value="Kinase-like_dom_sf"/>
</dbReference>
<comment type="catalytic activity">
    <reaction evidence="8">
        <text>L-threonyl-[protein] + ATP = O-phospho-L-threonyl-[protein] + ADP + H(+)</text>
        <dbReference type="Rhea" id="RHEA:46608"/>
        <dbReference type="Rhea" id="RHEA-COMP:11060"/>
        <dbReference type="Rhea" id="RHEA-COMP:11605"/>
        <dbReference type="ChEBI" id="CHEBI:15378"/>
        <dbReference type="ChEBI" id="CHEBI:30013"/>
        <dbReference type="ChEBI" id="CHEBI:30616"/>
        <dbReference type="ChEBI" id="CHEBI:61977"/>
        <dbReference type="ChEBI" id="CHEBI:456216"/>
        <dbReference type="EC" id="2.7.11.1"/>
    </reaction>
</comment>
<dbReference type="PROSITE" id="PS00107">
    <property type="entry name" value="PROTEIN_KINASE_ATP"/>
    <property type="match status" value="1"/>
</dbReference>
<feature type="region of interest" description="Disordered" evidence="11">
    <location>
        <begin position="747"/>
        <end position="796"/>
    </location>
</feature>
<evidence type="ECO:0000256" key="11">
    <source>
        <dbReference type="SAM" id="MobiDB-lite"/>
    </source>
</evidence>
<feature type="compositionally biased region" description="Basic and acidic residues" evidence="11">
    <location>
        <begin position="770"/>
        <end position="782"/>
    </location>
</feature>
<evidence type="ECO:0000256" key="5">
    <source>
        <dbReference type="ARBA" id="ARBA00022741"/>
    </source>
</evidence>